<dbReference type="PRINTS" id="PR00080">
    <property type="entry name" value="SDRFAMILY"/>
</dbReference>
<dbReference type="PRINTS" id="PR00081">
    <property type="entry name" value="GDHRDH"/>
</dbReference>
<evidence type="ECO:0000256" key="2">
    <source>
        <dbReference type="ARBA" id="ARBA00012948"/>
    </source>
</evidence>
<dbReference type="Proteomes" id="UP001497497">
    <property type="component" value="Unassembled WGS sequence"/>
</dbReference>
<dbReference type="EMBL" id="CAXITT010000184">
    <property type="protein sequence ID" value="CAL1534844.1"/>
    <property type="molecule type" value="Genomic_DNA"/>
</dbReference>
<dbReference type="PANTHER" id="PTHR42879:SF2">
    <property type="entry name" value="3-OXOACYL-[ACYL-CARRIER-PROTEIN] REDUCTASE FABG"/>
    <property type="match status" value="1"/>
</dbReference>
<dbReference type="InterPro" id="IPR002347">
    <property type="entry name" value="SDR_fam"/>
</dbReference>
<proteinExistence type="inferred from homology"/>
<keyword evidence="5" id="KW-1185">Reference proteome</keyword>
<name>A0AAV2HLC4_LYMST</name>
<evidence type="ECO:0000256" key="1">
    <source>
        <dbReference type="ARBA" id="ARBA00006484"/>
    </source>
</evidence>
<sequence length="269" mass="28629">MSFQRKLYSFLSGRVALITGSTSGIGEGVARCLASRGANIVFNGFGDEEQINKLVASVKKDYNVDATFIGGDLSKEEDVKALHNHALSKFPGGIDILVNNAGFQNVSPLENFPLDVFNKMTALMLTAPFHLSKLCVGNMKQKGWGRIINIASAHGHVASPNKTAYVAIKHGIVGLTKAIAIESAGTGVTCTALCPGYVETPLFIKQAEDIAKKQGISYEEGKKYILRVQPSGEAVKIEEISECVAFLCSSAANQMTGTSLIVDGGWTAN</sequence>
<dbReference type="FunFam" id="3.40.50.720:FF:000084">
    <property type="entry name" value="Short-chain dehydrogenase reductase"/>
    <property type="match status" value="1"/>
</dbReference>
<gene>
    <name evidence="4" type="ORF">GSLYS_00008804001</name>
</gene>
<dbReference type="InterPro" id="IPR050259">
    <property type="entry name" value="SDR"/>
</dbReference>
<comment type="catalytic activity">
    <reaction evidence="3">
        <text>a (3R)-hydroxyacyl-[ACP] + NADP(+) = a 3-oxoacyl-[ACP] + NADPH + H(+)</text>
        <dbReference type="Rhea" id="RHEA:17397"/>
        <dbReference type="Rhea" id="RHEA-COMP:9916"/>
        <dbReference type="Rhea" id="RHEA-COMP:9945"/>
        <dbReference type="ChEBI" id="CHEBI:15378"/>
        <dbReference type="ChEBI" id="CHEBI:57783"/>
        <dbReference type="ChEBI" id="CHEBI:58349"/>
        <dbReference type="ChEBI" id="CHEBI:78776"/>
        <dbReference type="ChEBI" id="CHEBI:78827"/>
        <dbReference type="EC" id="1.1.1.100"/>
    </reaction>
</comment>
<comment type="caution">
    <text evidence="4">The sequence shown here is derived from an EMBL/GenBank/DDBJ whole genome shotgun (WGS) entry which is preliminary data.</text>
</comment>
<evidence type="ECO:0000313" key="5">
    <source>
        <dbReference type="Proteomes" id="UP001497497"/>
    </source>
</evidence>
<organism evidence="4 5">
    <name type="scientific">Lymnaea stagnalis</name>
    <name type="common">Great pond snail</name>
    <name type="synonym">Helix stagnalis</name>
    <dbReference type="NCBI Taxonomy" id="6523"/>
    <lineage>
        <taxon>Eukaryota</taxon>
        <taxon>Metazoa</taxon>
        <taxon>Spiralia</taxon>
        <taxon>Lophotrochozoa</taxon>
        <taxon>Mollusca</taxon>
        <taxon>Gastropoda</taxon>
        <taxon>Heterobranchia</taxon>
        <taxon>Euthyneura</taxon>
        <taxon>Panpulmonata</taxon>
        <taxon>Hygrophila</taxon>
        <taxon>Lymnaeoidea</taxon>
        <taxon>Lymnaeidae</taxon>
        <taxon>Lymnaea</taxon>
    </lineage>
</organism>
<dbReference type="AlphaFoldDB" id="A0AAV2HLC4"/>
<dbReference type="GO" id="GO:0004316">
    <property type="term" value="F:3-oxoacyl-[acyl-carrier-protein] reductase (NADPH) activity"/>
    <property type="evidence" value="ECO:0007669"/>
    <property type="project" value="UniProtKB-EC"/>
</dbReference>
<reference evidence="4 5" key="1">
    <citation type="submission" date="2024-04" db="EMBL/GenBank/DDBJ databases">
        <authorList>
            <consortium name="Genoscope - CEA"/>
            <person name="William W."/>
        </authorList>
    </citation>
    <scope>NUCLEOTIDE SEQUENCE [LARGE SCALE GENOMIC DNA]</scope>
</reference>
<dbReference type="Pfam" id="PF13561">
    <property type="entry name" value="adh_short_C2"/>
    <property type="match status" value="1"/>
</dbReference>
<dbReference type="InterPro" id="IPR036291">
    <property type="entry name" value="NAD(P)-bd_dom_sf"/>
</dbReference>
<dbReference type="Gene3D" id="3.40.50.720">
    <property type="entry name" value="NAD(P)-binding Rossmann-like Domain"/>
    <property type="match status" value="1"/>
</dbReference>
<dbReference type="NCBIfam" id="NF009093">
    <property type="entry name" value="PRK12429.1"/>
    <property type="match status" value="1"/>
</dbReference>
<dbReference type="SUPFAM" id="SSF51735">
    <property type="entry name" value="NAD(P)-binding Rossmann-fold domains"/>
    <property type="match status" value="1"/>
</dbReference>
<dbReference type="PANTHER" id="PTHR42879">
    <property type="entry name" value="3-OXOACYL-(ACYL-CARRIER-PROTEIN) REDUCTASE"/>
    <property type="match status" value="1"/>
</dbReference>
<accession>A0AAV2HLC4</accession>
<evidence type="ECO:0000313" key="4">
    <source>
        <dbReference type="EMBL" id="CAL1534844.1"/>
    </source>
</evidence>
<evidence type="ECO:0000256" key="3">
    <source>
        <dbReference type="ARBA" id="ARBA00048508"/>
    </source>
</evidence>
<dbReference type="EC" id="1.1.1.100" evidence="2"/>
<protein>
    <recommendedName>
        <fullName evidence="2">3-oxoacyl-[acyl-carrier-protein] reductase</fullName>
        <ecNumber evidence="2">1.1.1.100</ecNumber>
    </recommendedName>
</protein>
<comment type="similarity">
    <text evidence="1">Belongs to the short-chain dehydrogenases/reductases (SDR) family.</text>
</comment>